<keyword evidence="4" id="KW-1185">Reference proteome</keyword>
<feature type="compositionally biased region" description="Polar residues" evidence="2">
    <location>
        <begin position="63"/>
        <end position="77"/>
    </location>
</feature>
<dbReference type="EMBL" id="JH598039">
    <property type="status" value="NOT_ANNOTATED_CDS"/>
    <property type="molecule type" value="Genomic_DNA"/>
</dbReference>
<protein>
    <submittedName>
        <fullName evidence="3">Uncharacterized protein</fullName>
    </submittedName>
</protein>
<dbReference type="Proteomes" id="UP000011713">
    <property type="component" value="Unassembled WGS sequence"/>
</dbReference>
<evidence type="ECO:0000313" key="4">
    <source>
        <dbReference type="Proteomes" id="UP000011713"/>
    </source>
</evidence>
<reference evidence="4" key="1">
    <citation type="journal article" date="2010" name="Science">
        <title>Signatures of adaptation to obligate biotrophy in the Hyaloperonospora arabidopsidis genome.</title>
        <authorList>
            <person name="Baxter L."/>
            <person name="Tripathy S."/>
            <person name="Ishaque N."/>
            <person name="Boot N."/>
            <person name="Cabral A."/>
            <person name="Kemen E."/>
            <person name="Thines M."/>
            <person name="Ah-Fong A."/>
            <person name="Anderson R."/>
            <person name="Badejoko W."/>
            <person name="Bittner-Eddy P."/>
            <person name="Boore J.L."/>
            <person name="Chibucos M.C."/>
            <person name="Coates M."/>
            <person name="Dehal P."/>
            <person name="Delehaunty K."/>
            <person name="Dong S."/>
            <person name="Downton P."/>
            <person name="Dumas B."/>
            <person name="Fabro G."/>
            <person name="Fronick C."/>
            <person name="Fuerstenberg S.I."/>
            <person name="Fulton L."/>
            <person name="Gaulin E."/>
            <person name="Govers F."/>
            <person name="Hughes L."/>
            <person name="Humphray S."/>
            <person name="Jiang R.H."/>
            <person name="Judelson H."/>
            <person name="Kamoun S."/>
            <person name="Kyung K."/>
            <person name="Meijer H."/>
            <person name="Minx P."/>
            <person name="Morris P."/>
            <person name="Nelson J."/>
            <person name="Phuntumart V."/>
            <person name="Qutob D."/>
            <person name="Rehmany A."/>
            <person name="Rougon-Cardoso A."/>
            <person name="Ryden P."/>
            <person name="Torto-Alalibo T."/>
            <person name="Studholme D."/>
            <person name="Wang Y."/>
            <person name="Win J."/>
            <person name="Wood J."/>
            <person name="Clifton S.W."/>
            <person name="Rogers J."/>
            <person name="Van den Ackerveken G."/>
            <person name="Jones J.D."/>
            <person name="McDowell J.M."/>
            <person name="Beynon J."/>
            <person name="Tyler B.M."/>
        </authorList>
    </citation>
    <scope>NUCLEOTIDE SEQUENCE [LARGE SCALE GENOMIC DNA]</scope>
    <source>
        <strain evidence="4">Emoy2</strain>
    </source>
</reference>
<feature type="compositionally biased region" description="Basic and acidic residues" evidence="2">
    <location>
        <begin position="31"/>
        <end position="45"/>
    </location>
</feature>
<feature type="region of interest" description="Disordered" evidence="2">
    <location>
        <begin position="24"/>
        <end position="100"/>
    </location>
</feature>
<feature type="coiled-coil region" evidence="1">
    <location>
        <begin position="115"/>
        <end position="142"/>
    </location>
</feature>
<dbReference type="VEuPathDB" id="FungiDB:HpaG811518"/>
<accession>M4BY86</accession>
<dbReference type="InParanoid" id="M4BY86"/>
<organism evidence="3 4">
    <name type="scientific">Hyaloperonospora arabidopsidis (strain Emoy2)</name>
    <name type="common">Downy mildew agent</name>
    <name type="synonym">Peronospora arabidopsidis</name>
    <dbReference type="NCBI Taxonomy" id="559515"/>
    <lineage>
        <taxon>Eukaryota</taxon>
        <taxon>Sar</taxon>
        <taxon>Stramenopiles</taxon>
        <taxon>Oomycota</taxon>
        <taxon>Peronosporomycetes</taxon>
        <taxon>Peronosporales</taxon>
        <taxon>Peronosporaceae</taxon>
        <taxon>Hyaloperonospora</taxon>
    </lineage>
</organism>
<dbReference type="EnsemblProtists" id="HpaT811518">
    <property type="protein sequence ID" value="HpaP811518"/>
    <property type="gene ID" value="HpaG811518"/>
</dbReference>
<keyword evidence="1" id="KW-0175">Coiled coil</keyword>
<evidence type="ECO:0000256" key="2">
    <source>
        <dbReference type="SAM" id="MobiDB-lite"/>
    </source>
</evidence>
<reference evidence="3" key="2">
    <citation type="submission" date="2015-06" db="UniProtKB">
        <authorList>
            <consortium name="EnsemblProtists"/>
        </authorList>
    </citation>
    <scope>IDENTIFICATION</scope>
    <source>
        <strain evidence="3">Emoy2</strain>
    </source>
</reference>
<evidence type="ECO:0000256" key="1">
    <source>
        <dbReference type="SAM" id="Coils"/>
    </source>
</evidence>
<name>M4BY86_HYAAE</name>
<dbReference type="HOGENOM" id="CLU_051764_0_1_1"/>
<proteinExistence type="predicted"/>
<evidence type="ECO:0000313" key="3">
    <source>
        <dbReference type="EnsemblProtists" id="HpaP811518"/>
    </source>
</evidence>
<dbReference type="AlphaFoldDB" id="M4BY86"/>
<sequence length="164" mass="17465">MFRTRHAAAVPMTASPHRALVVDPPAAPITGEKREGSQVDPDRGTQKHSRHMGNLAEGVSRTPMGSQTQGIPATSPDTGIGHEDDVVEVPSPNGTGGSFAVQETPVAVGVSAASHEALVQEVNSLRETLGQTQRTLDAVQARLSKFETSQKRVEVQLDLLIRMQ</sequence>